<evidence type="ECO:0000313" key="2">
    <source>
        <dbReference type="EMBL" id="HEC79081.1"/>
    </source>
</evidence>
<organism evidence="2 3">
    <name type="scientific">candidate division WOR-3 bacterium</name>
    <dbReference type="NCBI Taxonomy" id="2052148"/>
    <lineage>
        <taxon>Bacteria</taxon>
        <taxon>Bacteria division WOR-3</taxon>
    </lineage>
</organism>
<proteinExistence type="predicted"/>
<evidence type="ECO:0000259" key="1">
    <source>
        <dbReference type="Pfam" id="PF01037"/>
    </source>
</evidence>
<name>A0A9C9ENQ4_UNCW3</name>
<dbReference type="Gene3D" id="3.30.70.920">
    <property type="match status" value="1"/>
</dbReference>
<protein>
    <submittedName>
        <fullName evidence="2">Lrp/AsnC family transcriptional regulator</fullName>
    </submittedName>
</protein>
<evidence type="ECO:0000313" key="3">
    <source>
        <dbReference type="Proteomes" id="UP000885826"/>
    </source>
</evidence>
<sequence>MSVAAYLLINTATGKEGDVVDALNRINGVKHAHVVTGLHDVICYAEGKDLNELKSIIINDIRGVEGIQRTVTCFALDVSE</sequence>
<gene>
    <name evidence="2" type="ORF">ENI34_08085</name>
</gene>
<dbReference type="Proteomes" id="UP000885826">
    <property type="component" value="Unassembled WGS sequence"/>
</dbReference>
<dbReference type="EMBL" id="DRIG01000086">
    <property type="protein sequence ID" value="HEC79081.1"/>
    <property type="molecule type" value="Genomic_DNA"/>
</dbReference>
<accession>A0A9C9ENQ4</accession>
<dbReference type="AlphaFoldDB" id="A0A9C9ENQ4"/>
<dbReference type="InterPro" id="IPR011008">
    <property type="entry name" value="Dimeric_a/b-barrel"/>
</dbReference>
<dbReference type="InterPro" id="IPR019887">
    <property type="entry name" value="Tscrpt_reg_AsnC/Lrp_C"/>
</dbReference>
<comment type="caution">
    <text evidence="2">The sequence shown here is derived from an EMBL/GenBank/DDBJ whole genome shotgun (WGS) entry which is preliminary data.</text>
</comment>
<dbReference type="Pfam" id="PF01037">
    <property type="entry name" value="AsnC_trans_reg"/>
    <property type="match status" value="1"/>
</dbReference>
<dbReference type="SUPFAM" id="SSF54909">
    <property type="entry name" value="Dimeric alpha+beta barrel"/>
    <property type="match status" value="1"/>
</dbReference>
<feature type="domain" description="Transcription regulator AsnC/Lrp ligand binding" evidence="1">
    <location>
        <begin position="9"/>
        <end position="76"/>
    </location>
</feature>
<reference evidence="2" key="1">
    <citation type="journal article" date="2020" name="mSystems">
        <title>Genome- and Community-Level Interaction Insights into Carbon Utilization and Element Cycling Functions of Hydrothermarchaeota in Hydrothermal Sediment.</title>
        <authorList>
            <person name="Zhou Z."/>
            <person name="Liu Y."/>
            <person name="Xu W."/>
            <person name="Pan J."/>
            <person name="Luo Z.H."/>
            <person name="Li M."/>
        </authorList>
    </citation>
    <scope>NUCLEOTIDE SEQUENCE</scope>
    <source>
        <strain evidence="2">HyVt-388</strain>
    </source>
</reference>